<protein>
    <submittedName>
        <fullName evidence="1">Uncharacterized protein</fullName>
    </submittedName>
</protein>
<gene>
    <name evidence="1" type="ORF">FBBNIHIM_20840</name>
</gene>
<dbReference type="Proteomes" id="UP001152651">
    <property type="component" value="Unassembled WGS sequence"/>
</dbReference>
<accession>A0ABM9FEA2</accession>
<name>A0ABM9FEA2_9ENTR</name>
<evidence type="ECO:0000313" key="1">
    <source>
        <dbReference type="EMBL" id="CAH6661561.1"/>
    </source>
</evidence>
<comment type="caution">
    <text evidence="1">The sequence shown here is derived from an EMBL/GenBank/DDBJ whole genome shotgun (WGS) entry which is preliminary data.</text>
</comment>
<dbReference type="EMBL" id="CALSBS010000025">
    <property type="protein sequence ID" value="CAH6661561.1"/>
    <property type="molecule type" value="Genomic_DNA"/>
</dbReference>
<reference evidence="1" key="1">
    <citation type="submission" date="2022-05" db="EMBL/GenBank/DDBJ databases">
        <authorList>
            <person name="Blom J."/>
        </authorList>
    </citation>
    <scope>NUCLEOTIDE SEQUENCE</scope>
    <source>
        <strain evidence="1">Type strain: CPO20170097</strain>
    </source>
</reference>
<organism evidence="1 2">
    <name type="scientific">Pseudocitrobacter vendiensis</name>
    <dbReference type="NCBI Taxonomy" id="2488306"/>
    <lineage>
        <taxon>Bacteria</taxon>
        <taxon>Pseudomonadati</taxon>
        <taxon>Pseudomonadota</taxon>
        <taxon>Gammaproteobacteria</taxon>
        <taxon>Enterobacterales</taxon>
        <taxon>Enterobacteriaceae</taxon>
        <taxon>Pseudocitrobacter</taxon>
    </lineage>
</organism>
<keyword evidence="2" id="KW-1185">Reference proteome</keyword>
<sequence>MTRLHSPPGSRTTRLCLTENTMTDNNEKHVNAIHMKGNDNAKKDEADKATALVQMRMTPEKKSRYVREAKRNGLTISAWIQRHMDQVCDESDVNYLKKKAGEQ</sequence>
<proteinExistence type="predicted"/>
<evidence type="ECO:0000313" key="2">
    <source>
        <dbReference type="Proteomes" id="UP001152651"/>
    </source>
</evidence>